<reference evidence="1 2" key="1">
    <citation type="submission" date="2016-11" db="EMBL/GenBank/DDBJ databases">
        <authorList>
            <person name="Jaros S."/>
            <person name="Januszkiewicz K."/>
            <person name="Wedrychowicz H."/>
        </authorList>
    </citation>
    <scope>NUCLEOTIDE SEQUENCE [LARGE SCALE GENOMIC DNA]</scope>
    <source>
        <strain evidence="1 2">OK807</strain>
    </source>
</reference>
<organism evidence="1 2">
    <name type="scientific">Streptomyces atratus</name>
    <dbReference type="NCBI Taxonomy" id="1893"/>
    <lineage>
        <taxon>Bacteria</taxon>
        <taxon>Bacillati</taxon>
        <taxon>Actinomycetota</taxon>
        <taxon>Actinomycetes</taxon>
        <taxon>Kitasatosporales</taxon>
        <taxon>Streptomycetaceae</taxon>
        <taxon>Streptomyces</taxon>
    </lineage>
</organism>
<proteinExistence type="predicted"/>
<accession>A0A1K1ZNI5</accession>
<sequence length="69" mass="7866">MRGPRRKTVHFLTSLPGRGVNYDRQRARGKTRTQAILRLARQRVNVIHAMIRTGALYEPRAPDDVDLAA</sequence>
<evidence type="ECO:0000313" key="1">
    <source>
        <dbReference type="EMBL" id="SFX75818.1"/>
    </source>
</evidence>
<dbReference type="STRING" id="1893.SAMN02787144_100619"/>
<gene>
    <name evidence="1" type="ORF">SAMN02787144_100619</name>
</gene>
<dbReference type="Proteomes" id="UP000181909">
    <property type="component" value="Unassembled WGS sequence"/>
</dbReference>
<evidence type="ECO:0000313" key="2">
    <source>
        <dbReference type="Proteomes" id="UP000181909"/>
    </source>
</evidence>
<name>A0A1K1ZNI5_STRAR</name>
<protein>
    <recommendedName>
        <fullName evidence="3">Transposase IS116/IS110/IS902 family protein</fullName>
    </recommendedName>
</protein>
<evidence type="ECO:0008006" key="3">
    <source>
        <dbReference type="Google" id="ProtNLM"/>
    </source>
</evidence>
<dbReference type="EMBL" id="FPJO01000006">
    <property type="protein sequence ID" value="SFX75818.1"/>
    <property type="molecule type" value="Genomic_DNA"/>
</dbReference>
<dbReference type="AlphaFoldDB" id="A0A1K1ZNI5"/>